<keyword evidence="3" id="KW-1185">Reference proteome</keyword>
<evidence type="ECO:0008006" key="4">
    <source>
        <dbReference type="Google" id="ProtNLM"/>
    </source>
</evidence>
<dbReference type="RefSeq" id="XP_007415111.1">
    <property type="nucleotide sequence ID" value="XM_007415049.1"/>
</dbReference>
<feature type="region of interest" description="Disordered" evidence="1">
    <location>
        <begin position="1210"/>
        <end position="1247"/>
    </location>
</feature>
<dbReference type="Proteomes" id="UP000001072">
    <property type="component" value="Unassembled WGS sequence"/>
</dbReference>
<organism evidence="3">
    <name type="scientific">Melampsora larici-populina (strain 98AG31 / pathotype 3-4-7)</name>
    <name type="common">Poplar leaf rust fungus</name>
    <dbReference type="NCBI Taxonomy" id="747676"/>
    <lineage>
        <taxon>Eukaryota</taxon>
        <taxon>Fungi</taxon>
        <taxon>Dikarya</taxon>
        <taxon>Basidiomycota</taxon>
        <taxon>Pucciniomycotina</taxon>
        <taxon>Pucciniomycetes</taxon>
        <taxon>Pucciniales</taxon>
        <taxon>Melampsoraceae</taxon>
        <taxon>Melampsora</taxon>
    </lineage>
</organism>
<dbReference type="InParanoid" id="F4S184"/>
<evidence type="ECO:0000256" key="1">
    <source>
        <dbReference type="SAM" id="MobiDB-lite"/>
    </source>
</evidence>
<reference evidence="3" key="1">
    <citation type="journal article" date="2011" name="Proc. Natl. Acad. Sci. U.S.A.">
        <title>Obligate biotrophy features unraveled by the genomic analysis of rust fungi.</title>
        <authorList>
            <person name="Duplessis S."/>
            <person name="Cuomo C.A."/>
            <person name="Lin Y.-C."/>
            <person name="Aerts A."/>
            <person name="Tisserant E."/>
            <person name="Veneault-Fourrey C."/>
            <person name="Joly D.L."/>
            <person name="Hacquard S."/>
            <person name="Amselem J."/>
            <person name="Cantarel B.L."/>
            <person name="Chiu R."/>
            <person name="Coutinho P.M."/>
            <person name="Feau N."/>
            <person name="Field M."/>
            <person name="Frey P."/>
            <person name="Gelhaye E."/>
            <person name="Goldberg J."/>
            <person name="Grabherr M.G."/>
            <person name="Kodira C.D."/>
            <person name="Kohler A."/>
            <person name="Kuees U."/>
            <person name="Lindquist E.A."/>
            <person name="Lucas S.M."/>
            <person name="Mago R."/>
            <person name="Mauceli E."/>
            <person name="Morin E."/>
            <person name="Murat C."/>
            <person name="Pangilinan J.L."/>
            <person name="Park R."/>
            <person name="Pearson M."/>
            <person name="Quesneville H."/>
            <person name="Rouhier N."/>
            <person name="Sakthikumar S."/>
            <person name="Salamov A.A."/>
            <person name="Schmutz J."/>
            <person name="Selles B."/>
            <person name="Shapiro H."/>
            <person name="Tanguay P."/>
            <person name="Tuskan G.A."/>
            <person name="Henrissat B."/>
            <person name="Van de Peer Y."/>
            <person name="Rouze P."/>
            <person name="Ellis J.G."/>
            <person name="Dodds P.N."/>
            <person name="Schein J.E."/>
            <person name="Zhong S."/>
            <person name="Hamelin R.C."/>
            <person name="Grigoriev I.V."/>
            <person name="Szabo L.J."/>
            <person name="Martin F."/>
        </authorList>
    </citation>
    <scope>NUCLEOTIDE SEQUENCE [LARGE SCALE GENOMIC DNA]</scope>
    <source>
        <strain evidence="3">98AG31 / pathotype 3-4-7</strain>
    </source>
</reference>
<dbReference type="KEGG" id="mlr:MELLADRAFT_92018"/>
<dbReference type="OrthoDB" id="2506334at2759"/>
<feature type="compositionally biased region" description="Basic and acidic residues" evidence="1">
    <location>
        <begin position="1218"/>
        <end position="1232"/>
    </location>
</feature>
<evidence type="ECO:0000313" key="2">
    <source>
        <dbReference type="EMBL" id="EGG01520.1"/>
    </source>
</evidence>
<dbReference type="eggNOG" id="ENOG502S7P8">
    <property type="taxonomic scope" value="Eukaryota"/>
</dbReference>
<gene>
    <name evidence="2" type="ORF">MELLADRAFT_92018</name>
</gene>
<dbReference type="GeneID" id="18936096"/>
<dbReference type="HOGENOM" id="CLU_005992_0_1_1"/>
<feature type="region of interest" description="Disordered" evidence="1">
    <location>
        <begin position="1293"/>
        <end position="1360"/>
    </location>
</feature>
<dbReference type="VEuPathDB" id="FungiDB:MELLADRAFT_92018"/>
<evidence type="ECO:0000313" key="3">
    <source>
        <dbReference type="Proteomes" id="UP000001072"/>
    </source>
</evidence>
<proteinExistence type="predicted"/>
<feature type="compositionally biased region" description="Basic residues" evidence="1">
    <location>
        <begin position="221"/>
        <end position="233"/>
    </location>
</feature>
<feature type="compositionally biased region" description="Basic residues" evidence="1">
    <location>
        <begin position="1351"/>
        <end position="1360"/>
    </location>
</feature>
<accession>F4S184</accession>
<name>F4S184_MELLP</name>
<feature type="region of interest" description="Disordered" evidence="1">
    <location>
        <begin position="1158"/>
        <end position="1184"/>
    </location>
</feature>
<feature type="region of interest" description="Disordered" evidence="1">
    <location>
        <begin position="757"/>
        <end position="795"/>
    </location>
</feature>
<feature type="region of interest" description="Disordered" evidence="1">
    <location>
        <begin position="205"/>
        <end position="235"/>
    </location>
</feature>
<sequence>MPSIVTFTIILLQTSQNVRKRLLDKINVITQKSTFATKQFQSKRLRLIPRTRPTSSLTTVSFVAQKLNKGHRFDQTSSKDIHRILIPRLNTANRKRVVQKHVPLNPRLNPANWKVHVQKHAFMEGIAGLKSTEMSSDSDNSSVFKDDLSAKDFEDELEDEELEDEVLQDEFKHDEDLEDEGLQDQFKHDGDFYESNQSFHEEDDIHVTNSRDQPHQTTTSKSKKKKEGVKGKKTFGLPQDRTSFKTFIDADTTLDDEGYPFLPNGNTVYVRQPQQQLANWGTFAYTYTTSGGGTNNGKAIWRTVRFKCLGVIVCDNPSCDHLGSPPTAKDKRDKFHTKPQKCDAARCPGFLRHVTCSNTLCRMDEHRPSGWGIIRHSGVHLHQWPRRRIPDKLAQEKFAKKVVENPDVGPLRLKVGRAPAGKKGIVTASAIHPAFGHIHRVGYYRRKILSDAGLIPEKNVPGAGDSFLLDMIHWIDIISASFKRKNTHLTFQTEWMAQQLLSRDEFKQVYAGGLLSDVTYKFFANGYLLSTSMYHEDLCRWIPIQMTWLNGLSEEHYRAHFTTLMEQMRDAELTTEECDTLVRQVVDFSVAQKNGFIMAYMDVFQENDREVALDKIKGCHEHFRAQVTRVKRNRAIIPAGSEPGGHTFDQKIALLRKAYPKAKKWLQWWQASDIKAMLFKSSGNEHLPATTNAQESLHRVYYMICEGNCTVQIGLVQLFALVQSLERDHMDRKNGVSIEYGGKMKNYKKVAQTLGWAKKKRTRRRGEKNDGRPPDTTDALLGRPKKLGRPKGSVNVDRNPVTTYQGFVASNTQGRRNRCWLNAMTECLYALHTPLWYSRSKGKSEHIFTHLMIFFSSRSTWEMCEKGSIKTILTSGQNTLHAAIQKRAPGSFEYDAMASADGYFDGIFDLESRPHYPVSPAITKRLFQVDHRRKLVCPQNSEHRTIDTVRCNKITLTEATFGDEFSYAQTPALLQQWCSDTGLRRTSARHCRLCKTNKSRSDSNNPESTAYGEKSQILFDPPPPHLHISIDVGWLLQSRREEAFTMMADCDFPYELILHGVTYWIRARGYWGGNHFWCKVVRTVGGVAAVWLANDQVNAGLARLVSTKLESIGGPSPNTSWVMYSRSPTEEESSITKAADAKIKKSLGKKLVLSQPFSQPEVLEETREMNSEEEEENGLSKEDLDHEYEDQDEAPLAKRAHTTNVKRQIDYIFSSDGEDAKKPDEKSDEKPFRKPGRKPAQKPLRESEVVVVAEENIVEDSLLQSVEQEEPASVGNTTSAKVPVPVVFRPNRKVKQEDVSTDAVAEQVSKKRKKPKGWKGWEIVVEPEMESKGNAIQEALDEHEEEQNPPRRSKRAKKKP</sequence>
<feature type="compositionally biased region" description="Basic residues" evidence="1">
    <location>
        <begin position="757"/>
        <end position="766"/>
    </location>
</feature>
<dbReference type="EMBL" id="GL883137">
    <property type="protein sequence ID" value="EGG01520.1"/>
    <property type="molecule type" value="Genomic_DNA"/>
</dbReference>
<protein>
    <recommendedName>
        <fullName evidence="4">GCM domain-containing protein</fullName>
    </recommendedName>
</protein>